<reference evidence="1" key="1">
    <citation type="journal article" date="2020" name="G3 (Bethesda)">
        <title>High-Quality Assemblies for Three Invasive Social Wasps from the &lt;i&gt;Vespula&lt;/i&gt; Genus.</title>
        <authorList>
            <person name="Harrop T.W.R."/>
            <person name="Guhlin J."/>
            <person name="McLaughlin G.M."/>
            <person name="Permina E."/>
            <person name="Stockwell P."/>
            <person name="Gilligan J."/>
            <person name="Le Lec M.F."/>
            <person name="Gruber M.A.M."/>
            <person name="Quinn O."/>
            <person name="Lovegrove M."/>
            <person name="Duncan E.J."/>
            <person name="Remnant E.J."/>
            <person name="Van Eeckhoven J."/>
            <person name="Graham B."/>
            <person name="Knapp R.A."/>
            <person name="Langford K.W."/>
            <person name="Kronenberg Z."/>
            <person name="Press M.O."/>
            <person name="Eacker S.M."/>
            <person name="Wilson-Rankin E.E."/>
            <person name="Purcell J."/>
            <person name="Lester P.J."/>
            <person name="Dearden P.K."/>
        </authorList>
    </citation>
    <scope>NUCLEOTIDE SEQUENCE</scope>
    <source>
        <strain evidence="1">Linc-1</strain>
    </source>
</reference>
<dbReference type="AlphaFoldDB" id="A0A834K0I7"/>
<dbReference type="EMBL" id="JACSDZ010000008">
    <property type="protein sequence ID" value="KAF7397881.1"/>
    <property type="molecule type" value="Genomic_DNA"/>
</dbReference>
<name>A0A834K0I7_VESGE</name>
<keyword evidence="2" id="KW-1185">Reference proteome</keyword>
<sequence>MEEGTECRQEGCSSSTIDLTCTMAERARVHVLLQGCKSKTEEPPRSRRAVAAVAIAAATAAMGERLNLCPLTPPG</sequence>
<organism evidence="1 2">
    <name type="scientific">Vespula germanica</name>
    <name type="common">German yellow jacket</name>
    <name type="synonym">Paravespula germanica</name>
    <dbReference type="NCBI Taxonomy" id="30212"/>
    <lineage>
        <taxon>Eukaryota</taxon>
        <taxon>Metazoa</taxon>
        <taxon>Ecdysozoa</taxon>
        <taxon>Arthropoda</taxon>
        <taxon>Hexapoda</taxon>
        <taxon>Insecta</taxon>
        <taxon>Pterygota</taxon>
        <taxon>Neoptera</taxon>
        <taxon>Endopterygota</taxon>
        <taxon>Hymenoptera</taxon>
        <taxon>Apocrita</taxon>
        <taxon>Aculeata</taxon>
        <taxon>Vespoidea</taxon>
        <taxon>Vespidae</taxon>
        <taxon>Vespinae</taxon>
        <taxon>Vespula</taxon>
    </lineage>
</organism>
<gene>
    <name evidence="1" type="ORF">HZH68_009103</name>
</gene>
<comment type="caution">
    <text evidence="1">The sequence shown here is derived from an EMBL/GenBank/DDBJ whole genome shotgun (WGS) entry which is preliminary data.</text>
</comment>
<evidence type="ECO:0000313" key="2">
    <source>
        <dbReference type="Proteomes" id="UP000617340"/>
    </source>
</evidence>
<dbReference type="Proteomes" id="UP000617340">
    <property type="component" value="Unassembled WGS sequence"/>
</dbReference>
<protein>
    <submittedName>
        <fullName evidence="1">Uncharacterized protein</fullName>
    </submittedName>
</protein>
<evidence type="ECO:0000313" key="1">
    <source>
        <dbReference type="EMBL" id="KAF7397881.1"/>
    </source>
</evidence>
<accession>A0A834K0I7</accession>
<proteinExistence type="predicted"/>